<keyword evidence="3" id="KW-1185">Reference proteome</keyword>
<evidence type="ECO:0000256" key="1">
    <source>
        <dbReference type="SAM" id="SignalP"/>
    </source>
</evidence>
<evidence type="ECO:0008006" key="4">
    <source>
        <dbReference type="Google" id="ProtNLM"/>
    </source>
</evidence>
<evidence type="ECO:0000313" key="3">
    <source>
        <dbReference type="Proteomes" id="UP001054837"/>
    </source>
</evidence>
<keyword evidence="1" id="KW-0732">Signal</keyword>
<proteinExistence type="predicted"/>
<comment type="caution">
    <text evidence="2">The sequence shown here is derived from an EMBL/GenBank/DDBJ whole genome shotgun (WGS) entry which is preliminary data.</text>
</comment>
<sequence>MASFIFSLWLLFLPTVILYKKCNCAWHSIKFNFSAILSDFSYCYHFFSAKNTGNNRIPFSCTQFCVRSNRKRVVYTQSSTGNPSRFVGHPVTLGVQVGKCIGFRLCHVTGGERFCECSSTPAEELSCQPIMSFSTLYPFSP</sequence>
<reference evidence="2 3" key="1">
    <citation type="submission" date="2021-06" db="EMBL/GenBank/DDBJ databases">
        <title>Caerostris darwini draft genome.</title>
        <authorList>
            <person name="Kono N."/>
            <person name="Arakawa K."/>
        </authorList>
    </citation>
    <scope>NUCLEOTIDE SEQUENCE [LARGE SCALE GENOMIC DNA]</scope>
</reference>
<organism evidence="2 3">
    <name type="scientific">Caerostris darwini</name>
    <dbReference type="NCBI Taxonomy" id="1538125"/>
    <lineage>
        <taxon>Eukaryota</taxon>
        <taxon>Metazoa</taxon>
        <taxon>Ecdysozoa</taxon>
        <taxon>Arthropoda</taxon>
        <taxon>Chelicerata</taxon>
        <taxon>Arachnida</taxon>
        <taxon>Araneae</taxon>
        <taxon>Araneomorphae</taxon>
        <taxon>Entelegynae</taxon>
        <taxon>Araneoidea</taxon>
        <taxon>Araneidae</taxon>
        <taxon>Caerostris</taxon>
    </lineage>
</organism>
<accession>A0AAV4USL5</accession>
<dbReference type="EMBL" id="BPLQ01011800">
    <property type="protein sequence ID" value="GIY60484.1"/>
    <property type="molecule type" value="Genomic_DNA"/>
</dbReference>
<name>A0AAV4USL5_9ARAC</name>
<dbReference type="AlphaFoldDB" id="A0AAV4USL5"/>
<evidence type="ECO:0000313" key="2">
    <source>
        <dbReference type="EMBL" id="GIY60484.1"/>
    </source>
</evidence>
<gene>
    <name evidence="2" type="ORF">CDAR_620951</name>
</gene>
<feature type="chain" id="PRO_5043663328" description="Secreted protein" evidence="1">
    <location>
        <begin position="20"/>
        <end position="141"/>
    </location>
</feature>
<protein>
    <recommendedName>
        <fullName evidence="4">Secreted protein</fullName>
    </recommendedName>
</protein>
<dbReference type="Proteomes" id="UP001054837">
    <property type="component" value="Unassembled WGS sequence"/>
</dbReference>
<feature type="signal peptide" evidence="1">
    <location>
        <begin position="1"/>
        <end position="19"/>
    </location>
</feature>